<dbReference type="Proteomes" id="UP000649326">
    <property type="component" value="Unassembled WGS sequence"/>
</dbReference>
<reference evidence="2" key="1">
    <citation type="journal article" date="2020" name="ISME J.">
        <title>Gammaproteobacteria mediating utilization of methyl-, sulfur- and petroleum organic compounds in deep ocean hydrothermal plumes.</title>
        <authorList>
            <person name="Zhou Z."/>
            <person name="Liu Y."/>
            <person name="Pan J."/>
            <person name="Cron B.R."/>
            <person name="Toner B.M."/>
            <person name="Anantharaman K."/>
            <person name="Breier J.A."/>
            <person name="Dick G.J."/>
            <person name="Li M."/>
        </authorList>
    </citation>
    <scope>NUCLEOTIDE SEQUENCE</scope>
    <source>
        <strain evidence="2">SZUA-1451</strain>
    </source>
</reference>
<organism evidence="2 3">
    <name type="scientific">Thermococcus paralvinellae</name>
    <dbReference type="NCBI Taxonomy" id="582419"/>
    <lineage>
        <taxon>Archaea</taxon>
        <taxon>Methanobacteriati</taxon>
        <taxon>Methanobacteriota</taxon>
        <taxon>Thermococci</taxon>
        <taxon>Thermococcales</taxon>
        <taxon>Thermococcaceae</taxon>
        <taxon>Thermococcus</taxon>
    </lineage>
</organism>
<feature type="domain" description="Archaeal Nre N-terminal" evidence="1">
    <location>
        <begin position="19"/>
        <end position="58"/>
    </location>
</feature>
<dbReference type="Pfam" id="PF04894">
    <property type="entry name" value="Nre_N"/>
    <property type="match status" value="1"/>
</dbReference>
<gene>
    <name evidence="2" type="ORF">EYH13_00590</name>
</gene>
<comment type="caution">
    <text evidence="2">The sequence shown here is derived from an EMBL/GenBank/DDBJ whole genome shotgun (WGS) entry which is preliminary data.</text>
</comment>
<dbReference type="EMBL" id="DQUG01000023">
    <property type="protein sequence ID" value="HIP74663.1"/>
    <property type="molecule type" value="Genomic_DNA"/>
</dbReference>
<name>A0A832Z8B0_9EURY</name>
<protein>
    <recommendedName>
        <fullName evidence="1">Archaeal Nre N-terminal domain-containing protein</fullName>
    </recommendedName>
</protein>
<evidence type="ECO:0000259" key="1">
    <source>
        <dbReference type="Pfam" id="PF04894"/>
    </source>
</evidence>
<dbReference type="AlphaFoldDB" id="A0A832Z8B0"/>
<evidence type="ECO:0000313" key="2">
    <source>
        <dbReference type="EMBL" id="HIP74663.1"/>
    </source>
</evidence>
<proteinExistence type="predicted"/>
<dbReference type="InterPro" id="IPR033167">
    <property type="entry name" value="Nre"/>
</dbReference>
<feature type="non-terminal residue" evidence="2">
    <location>
        <position position="59"/>
    </location>
</feature>
<accession>A0A832Z8B0</accession>
<sequence>MMKLFNSRLCALCKGRKLLCGRPTCPILERFRVVKSVKRVVNRRKIFGSSPPSIFVGEF</sequence>
<dbReference type="PANTHER" id="PTHR38136">
    <property type="entry name" value="DNA REPAIR PROTEIN"/>
    <property type="match status" value="1"/>
</dbReference>
<dbReference type="InterPro" id="IPR006978">
    <property type="entry name" value="Nre_N"/>
</dbReference>
<dbReference type="PANTHER" id="PTHR38136:SF2">
    <property type="entry name" value="DNA REPAIR PROTEIN"/>
    <property type="match status" value="1"/>
</dbReference>
<evidence type="ECO:0000313" key="3">
    <source>
        <dbReference type="Proteomes" id="UP000649326"/>
    </source>
</evidence>
<dbReference type="GO" id="GO:0006281">
    <property type="term" value="P:DNA repair"/>
    <property type="evidence" value="ECO:0007669"/>
    <property type="project" value="InterPro"/>
</dbReference>